<sequence>MLQSRASPTKWPGGEPQGWLTKTLAYGMNHTGTRFLVYKQHFFFSEHASSFLCQKIVAMPQLFLADLFIFQCGIILLVLGSIALFVFLFPHTLPLGHEQKQKDGACGPRKTLDGPGDRLMADILVAKDFQKNNGSHMKGSGHGSVRRVSSRWHCIGHGHRPKKPPWQFHDSTASDAGWIQTVPLSPNRTQTSRESLDVGVTSLVEQPSARWRYNADTKKPQNLYDEMSRGTSRRRAWKERDRYAGRHHTR</sequence>
<accession>A0A0F7ULT1</accession>
<evidence type="ECO:0000313" key="3">
    <source>
        <dbReference type="EMBL" id="CEL69460.1"/>
    </source>
</evidence>
<name>A0A0F7ULT1_NEOCL</name>
<feature type="transmembrane region" description="Helical" evidence="2">
    <location>
        <begin position="68"/>
        <end position="89"/>
    </location>
</feature>
<keyword evidence="2" id="KW-0812">Transmembrane</keyword>
<organism evidence="3">
    <name type="scientific">Neospora caninum (strain Liverpool)</name>
    <dbReference type="NCBI Taxonomy" id="572307"/>
    <lineage>
        <taxon>Eukaryota</taxon>
        <taxon>Sar</taxon>
        <taxon>Alveolata</taxon>
        <taxon>Apicomplexa</taxon>
        <taxon>Conoidasida</taxon>
        <taxon>Coccidia</taxon>
        <taxon>Eucoccidiorida</taxon>
        <taxon>Eimeriorina</taxon>
        <taxon>Sarcocystidae</taxon>
        <taxon>Neospora</taxon>
    </lineage>
</organism>
<evidence type="ECO:0000256" key="2">
    <source>
        <dbReference type="SAM" id="Phobius"/>
    </source>
</evidence>
<dbReference type="EMBL" id="LN714485">
    <property type="protein sequence ID" value="CEL69460.1"/>
    <property type="molecule type" value="Genomic_DNA"/>
</dbReference>
<evidence type="ECO:0000256" key="1">
    <source>
        <dbReference type="SAM" id="MobiDB-lite"/>
    </source>
</evidence>
<proteinExistence type="predicted"/>
<feature type="region of interest" description="Disordered" evidence="1">
    <location>
        <begin position="222"/>
        <end position="250"/>
    </location>
</feature>
<keyword evidence="2" id="KW-0472">Membrane</keyword>
<keyword evidence="2" id="KW-1133">Transmembrane helix</keyword>
<gene>
    <name evidence="3" type="ORF">BN1204_051705</name>
</gene>
<protein>
    <recommendedName>
        <fullName evidence="4">Transmembrane protein</fullName>
    </recommendedName>
</protein>
<reference evidence="3" key="1">
    <citation type="journal article" date="2015" name="PLoS ONE">
        <title>Comprehensive Evaluation of Toxoplasma gondii VEG and Neospora caninum LIV Genomes with Tachyzoite Stage Transcriptome and Proteome Defines Novel Transcript Features.</title>
        <authorList>
            <person name="Ramaprasad A."/>
            <person name="Mourier T."/>
            <person name="Naeem R."/>
            <person name="Malas T.B."/>
            <person name="Moussa E."/>
            <person name="Panigrahi A."/>
            <person name="Vermont S.J."/>
            <person name="Otto T.D."/>
            <person name="Wastling J."/>
            <person name="Pain A."/>
        </authorList>
    </citation>
    <scope>NUCLEOTIDE SEQUENCE</scope>
    <source>
        <strain evidence="3">Liverpool</strain>
    </source>
</reference>
<evidence type="ECO:0008006" key="4">
    <source>
        <dbReference type="Google" id="ProtNLM"/>
    </source>
</evidence>
<dbReference type="AlphaFoldDB" id="A0A0F7ULT1"/>